<dbReference type="Proteomes" id="UP000663879">
    <property type="component" value="Unassembled WGS sequence"/>
</dbReference>
<accession>A0A814PDZ2</accession>
<reference evidence="2" key="1">
    <citation type="submission" date="2021-02" db="EMBL/GenBank/DDBJ databases">
        <authorList>
            <person name="Nowell W R."/>
        </authorList>
    </citation>
    <scope>NUCLEOTIDE SEQUENCE</scope>
    <source>
        <strain evidence="2">Ploen Becks lab</strain>
    </source>
</reference>
<dbReference type="AlphaFoldDB" id="A0A814PDZ2"/>
<protein>
    <recommendedName>
        <fullName evidence="1">OTU domain-containing protein</fullName>
    </recommendedName>
</protein>
<feature type="domain" description="OTU" evidence="1">
    <location>
        <begin position="95"/>
        <end position="121"/>
    </location>
</feature>
<name>A0A814PDZ2_9BILA</name>
<sequence length="121" mass="14155">MSNLFRFDKNNKKVRYSLPDSLTSTIPNNLEPIVSLFKISNQSLYFIRNYIQNNRDFLISLVKQLRENKGVCYYNSHYYDQSHYTVLEKWNCSHGICLSTTGDGNCLYNAISLSLYEQCCL</sequence>
<dbReference type="PROSITE" id="PS50802">
    <property type="entry name" value="OTU"/>
    <property type="match status" value="1"/>
</dbReference>
<evidence type="ECO:0000313" key="3">
    <source>
        <dbReference type="Proteomes" id="UP000663879"/>
    </source>
</evidence>
<evidence type="ECO:0000259" key="1">
    <source>
        <dbReference type="PROSITE" id="PS50802"/>
    </source>
</evidence>
<evidence type="ECO:0000313" key="2">
    <source>
        <dbReference type="EMBL" id="CAF1104848.1"/>
    </source>
</evidence>
<organism evidence="2 3">
    <name type="scientific">Brachionus calyciflorus</name>
    <dbReference type="NCBI Taxonomy" id="104777"/>
    <lineage>
        <taxon>Eukaryota</taxon>
        <taxon>Metazoa</taxon>
        <taxon>Spiralia</taxon>
        <taxon>Gnathifera</taxon>
        <taxon>Rotifera</taxon>
        <taxon>Eurotatoria</taxon>
        <taxon>Monogononta</taxon>
        <taxon>Pseudotrocha</taxon>
        <taxon>Ploima</taxon>
        <taxon>Brachionidae</taxon>
        <taxon>Brachionus</taxon>
    </lineage>
</organism>
<comment type="caution">
    <text evidence="2">The sequence shown here is derived from an EMBL/GenBank/DDBJ whole genome shotgun (WGS) entry which is preliminary data.</text>
</comment>
<proteinExistence type="predicted"/>
<keyword evidence="3" id="KW-1185">Reference proteome</keyword>
<dbReference type="EMBL" id="CAJNOC010007776">
    <property type="protein sequence ID" value="CAF1104848.1"/>
    <property type="molecule type" value="Genomic_DNA"/>
</dbReference>
<dbReference type="InterPro" id="IPR003323">
    <property type="entry name" value="OTU_dom"/>
</dbReference>
<gene>
    <name evidence="2" type="ORF">OXX778_LOCUS21334</name>
</gene>